<protein>
    <submittedName>
        <fullName evidence="1">Uncharacterized protein</fullName>
    </submittedName>
</protein>
<dbReference type="EMBL" id="JACEOG010000001">
    <property type="protein sequence ID" value="MBA4609269.1"/>
    <property type="molecule type" value="Genomic_DNA"/>
</dbReference>
<proteinExistence type="predicted"/>
<dbReference type="RefSeq" id="WP_181755960.1">
    <property type="nucleotide sequence ID" value="NZ_JACEOG010000001.1"/>
</dbReference>
<reference evidence="1 2" key="1">
    <citation type="submission" date="2020-07" db="EMBL/GenBank/DDBJ databases">
        <title>Draft genome and description of Aeromicrobium phoceense strain Marseille-Q0843 isolated from healthy skin swab.</title>
        <authorList>
            <person name="Boxberger M."/>
            <person name="La Scola B."/>
        </authorList>
    </citation>
    <scope>NUCLEOTIDE SEQUENCE [LARGE SCALE GENOMIC DNA]</scope>
    <source>
        <strain evidence="1 2">Marseille-Q0843</strain>
    </source>
</reference>
<accession>A0A838XCS9</accession>
<dbReference type="AlphaFoldDB" id="A0A838XCS9"/>
<keyword evidence="2" id="KW-1185">Reference proteome</keyword>
<organism evidence="1 2">
    <name type="scientific">Aeromicrobium phoceense</name>
    <dbReference type="NCBI Taxonomy" id="2754045"/>
    <lineage>
        <taxon>Bacteria</taxon>
        <taxon>Bacillati</taxon>
        <taxon>Actinomycetota</taxon>
        <taxon>Actinomycetes</taxon>
        <taxon>Propionibacteriales</taxon>
        <taxon>Nocardioidaceae</taxon>
        <taxon>Aeromicrobium</taxon>
    </lineage>
</organism>
<gene>
    <name evidence="1" type="ORF">H1W00_12335</name>
</gene>
<name>A0A838XCS9_9ACTN</name>
<evidence type="ECO:0000313" key="2">
    <source>
        <dbReference type="Proteomes" id="UP000550354"/>
    </source>
</evidence>
<comment type="caution">
    <text evidence="1">The sequence shown here is derived from an EMBL/GenBank/DDBJ whole genome shotgun (WGS) entry which is preliminary data.</text>
</comment>
<sequence length="341" mass="37010">MSYEVPLSLTNFPKWVPNPQSLLLSDELLVWAAATLGERGRAPFSADIVRAGHRRVSTLYDAFSTTCGCHLAPSQNYLSGSDTTERATISYFLGGLSAKLAAALLVGVPYLTHYDAVLREHGRPVRGRRPDFVGVGNPPIGARVTVEAKGTIGNINNALDYAAVQAKGAGRRPRPRRLVWGQQAHFNDHGWGEAVWSASLVDPPEDDFEFPATGDVLVAYFAPLVRDLFFRAQVESYVESQGWWMAELGETGAQVAIRREIALAALESDGAALVELSRLHMNGPDDREPQPDEVEASLLAAESEHWGSPIWPERADLTQGIVGPDGIAVRTSTVATFSHSL</sequence>
<evidence type="ECO:0000313" key="1">
    <source>
        <dbReference type="EMBL" id="MBA4609269.1"/>
    </source>
</evidence>
<dbReference type="Proteomes" id="UP000550354">
    <property type="component" value="Unassembled WGS sequence"/>
</dbReference>